<proteinExistence type="predicted"/>
<organism evidence="1 2">
    <name type="scientific">Choiromyces venosus 120613-1</name>
    <dbReference type="NCBI Taxonomy" id="1336337"/>
    <lineage>
        <taxon>Eukaryota</taxon>
        <taxon>Fungi</taxon>
        <taxon>Dikarya</taxon>
        <taxon>Ascomycota</taxon>
        <taxon>Pezizomycotina</taxon>
        <taxon>Pezizomycetes</taxon>
        <taxon>Pezizales</taxon>
        <taxon>Tuberaceae</taxon>
        <taxon>Choiromyces</taxon>
    </lineage>
</organism>
<dbReference type="OrthoDB" id="5431120at2759"/>
<accession>A0A3N4JD32</accession>
<dbReference type="Proteomes" id="UP000276215">
    <property type="component" value="Unassembled WGS sequence"/>
</dbReference>
<dbReference type="EMBL" id="ML120438">
    <property type="protein sequence ID" value="RPA94350.1"/>
    <property type="molecule type" value="Genomic_DNA"/>
</dbReference>
<gene>
    <name evidence="1" type="ORF">L873DRAFT_1814513</name>
</gene>
<evidence type="ECO:0000313" key="2">
    <source>
        <dbReference type="Proteomes" id="UP000276215"/>
    </source>
</evidence>
<reference evidence="1 2" key="1">
    <citation type="journal article" date="2018" name="Nat. Ecol. Evol.">
        <title>Pezizomycetes genomes reveal the molecular basis of ectomycorrhizal truffle lifestyle.</title>
        <authorList>
            <person name="Murat C."/>
            <person name="Payen T."/>
            <person name="Noel B."/>
            <person name="Kuo A."/>
            <person name="Morin E."/>
            <person name="Chen J."/>
            <person name="Kohler A."/>
            <person name="Krizsan K."/>
            <person name="Balestrini R."/>
            <person name="Da Silva C."/>
            <person name="Montanini B."/>
            <person name="Hainaut M."/>
            <person name="Levati E."/>
            <person name="Barry K.W."/>
            <person name="Belfiori B."/>
            <person name="Cichocki N."/>
            <person name="Clum A."/>
            <person name="Dockter R.B."/>
            <person name="Fauchery L."/>
            <person name="Guy J."/>
            <person name="Iotti M."/>
            <person name="Le Tacon F."/>
            <person name="Lindquist E.A."/>
            <person name="Lipzen A."/>
            <person name="Malagnac F."/>
            <person name="Mello A."/>
            <person name="Molinier V."/>
            <person name="Miyauchi S."/>
            <person name="Poulain J."/>
            <person name="Riccioni C."/>
            <person name="Rubini A."/>
            <person name="Sitrit Y."/>
            <person name="Splivallo R."/>
            <person name="Traeger S."/>
            <person name="Wang M."/>
            <person name="Zifcakova L."/>
            <person name="Wipf D."/>
            <person name="Zambonelli A."/>
            <person name="Paolocci F."/>
            <person name="Nowrousian M."/>
            <person name="Ottonello S."/>
            <person name="Baldrian P."/>
            <person name="Spatafora J.W."/>
            <person name="Henrissat B."/>
            <person name="Nagy L.G."/>
            <person name="Aury J.M."/>
            <person name="Wincker P."/>
            <person name="Grigoriev I.V."/>
            <person name="Bonfante P."/>
            <person name="Martin F.M."/>
        </authorList>
    </citation>
    <scope>NUCLEOTIDE SEQUENCE [LARGE SCALE GENOMIC DNA]</scope>
    <source>
        <strain evidence="1 2">120613-1</strain>
    </source>
</reference>
<evidence type="ECO:0000313" key="1">
    <source>
        <dbReference type="EMBL" id="RPA94350.1"/>
    </source>
</evidence>
<feature type="non-terminal residue" evidence="1">
    <location>
        <position position="56"/>
    </location>
</feature>
<protein>
    <submittedName>
        <fullName evidence="1">Uncharacterized protein</fullName>
    </submittedName>
</protein>
<dbReference type="AlphaFoldDB" id="A0A3N4JD32"/>
<keyword evidence="2" id="KW-1185">Reference proteome</keyword>
<name>A0A3N4JD32_9PEZI</name>
<sequence>MQDLYDELWGKQLRVIEPRTFSIAQPQHDLRPRYMVDLKGIGDEPFPDPEFAKGKE</sequence>